<dbReference type="EMBL" id="WUEK01000005">
    <property type="protein sequence ID" value="MXG89680.1"/>
    <property type="molecule type" value="Genomic_DNA"/>
</dbReference>
<accession>A0A6L7ESM6</accession>
<evidence type="ECO:0000313" key="1">
    <source>
        <dbReference type="EMBL" id="MXG89680.1"/>
    </source>
</evidence>
<dbReference type="RefSeq" id="WP_160877409.1">
    <property type="nucleotide sequence ID" value="NZ_WUEK01000005.1"/>
</dbReference>
<dbReference type="Proteomes" id="UP000473325">
    <property type="component" value="Unassembled WGS sequence"/>
</dbReference>
<comment type="caution">
    <text evidence="1">The sequence shown here is derived from an EMBL/GenBank/DDBJ whole genome shotgun (WGS) entry which is preliminary data.</text>
</comment>
<keyword evidence="2" id="KW-1185">Reference proteome</keyword>
<reference evidence="1 2" key="1">
    <citation type="submission" date="2019-12" db="EMBL/GenBank/DDBJ databases">
        <authorList>
            <person name="Kun Z."/>
        </authorList>
    </citation>
    <scope>NUCLEOTIDE SEQUENCE [LARGE SCALE GENOMIC DNA]</scope>
    <source>
        <strain evidence="1 2">YIM 123512</strain>
    </source>
</reference>
<evidence type="ECO:0000313" key="2">
    <source>
        <dbReference type="Proteomes" id="UP000473325"/>
    </source>
</evidence>
<organism evidence="1 2">
    <name type="scientific">Nocardioides flavescens</name>
    <dbReference type="NCBI Taxonomy" id="2691959"/>
    <lineage>
        <taxon>Bacteria</taxon>
        <taxon>Bacillati</taxon>
        <taxon>Actinomycetota</taxon>
        <taxon>Actinomycetes</taxon>
        <taxon>Propionibacteriales</taxon>
        <taxon>Nocardioidaceae</taxon>
        <taxon>Nocardioides</taxon>
    </lineage>
</organism>
<name>A0A6L7ESM6_9ACTN</name>
<proteinExistence type="predicted"/>
<protein>
    <submittedName>
        <fullName evidence="1">Uncharacterized protein</fullName>
    </submittedName>
</protein>
<gene>
    <name evidence="1" type="ORF">GRQ65_08970</name>
</gene>
<sequence length="48" mass="5603">MNTTLTELHARHQMQERLTRAAAPRIRARSGRHQLADRLRRVADRLDG</sequence>
<dbReference type="AlphaFoldDB" id="A0A6L7ESM6"/>